<sequence length="90" mass="10477">MTPGLQTMDTPKTREEFELRFHLLREAFRSDKIRIPPSMGESLLRLRHLPNGRLDFLSVDETARLQANMMLQFADFKFGPQEEQDPVADT</sequence>
<evidence type="ECO:0000313" key="2">
    <source>
        <dbReference type="Proteomes" id="UP000595231"/>
    </source>
</evidence>
<protein>
    <submittedName>
        <fullName evidence="1">Uncharacterized protein</fullName>
    </submittedName>
</protein>
<evidence type="ECO:0000313" key="1">
    <source>
        <dbReference type="EMBL" id="QQB36993.1"/>
    </source>
</evidence>
<organism evidence="1 2">
    <name type="scientific">Achromobacter deleyi</name>
    <dbReference type="NCBI Taxonomy" id="1353891"/>
    <lineage>
        <taxon>Bacteria</taxon>
        <taxon>Pseudomonadati</taxon>
        <taxon>Pseudomonadota</taxon>
        <taxon>Betaproteobacteria</taxon>
        <taxon>Burkholderiales</taxon>
        <taxon>Alcaligenaceae</taxon>
        <taxon>Achromobacter</taxon>
    </lineage>
</organism>
<dbReference type="Proteomes" id="UP000595231">
    <property type="component" value="Chromosome"/>
</dbReference>
<dbReference type="AlphaFoldDB" id="A0A7T4B779"/>
<dbReference type="EMBL" id="CP065997">
    <property type="protein sequence ID" value="QQB36993.1"/>
    <property type="molecule type" value="Genomic_DNA"/>
</dbReference>
<proteinExistence type="predicted"/>
<dbReference type="NCBIfam" id="NF041811">
    <property type="entry name" value="Avs1c"/>
    <property type="match status" value="1"/>
</dbReference>
<name>A0A7T4B779_9BURK</name>
<gene>
    <name evidence="1" type="ORF">I6I07_10470</name>
</gene>
<reference evidence="1 2" key="1">
    <citation type="submission" date="2020-12" db="EMBL/GenBank/DDBJ databases">
        <title>FDA dAtabase for Regulatory Grade micrObial Sequences (FDA-ARGOS): Supporting development and validation of Infectious Disease Dx tests.</title>
        <authorList>
            <person name="Sproer C."/>
            <person name="Gronow S."/>
            <person name="Severitt S."/>
            <person name="Schroder I."/>
            <person name="Tallon L."/>
            <person name="Sadzewicz L."/>
            <person name="Zhao X."/>
            <person name="Boylan J."/>
            <person name="Ott S."/>
            <person name="Bowen H."/>
            <person name="Vavikolanu K."/>
            <person name="Mehta A."/>
            <person name="Aluvathingal J."/>
            <person name="Nadendla S."/>
            <person name="Lowell S."/>
            <person name="Myers T."/>
            <person name="Yan Y."/>
            <person name="Sichtig H."/>
        </authorList>
    </citation>
    <scope>NUCLEOTIDE SEQUENCE [LARGE SCALE GENOMIC DNA]</scope>
    <source>
        <strain evidence="1 2">FDAARGOS_1050</strain>
    </source>
</reference>
<accession>A0A7T4B779</accession>
<dbReference type="RefSeq" id="WP_198486582.1">
    <property type="nucleotide sequence ID" value="NZ_CP065997.1"/>
</dbReference>